<dbReference type="Gene3D" id="3.40.50.720">
    <property type="entry name" value="NAD(P)-binding Rossmann-like Domain"/>
    <property type="match status" value="1"/>
</dbReference>
<keyword evidence="6 7" id="KW-0119">Carbohydrate metabolism</keyword>
<dbReference type="Pfam" id="PF02781">
    <property type="entry name" value="G6PD_C"/>
    <property type="match status" value="1"/>
</dbReference>
<dbReference type="PROSITE" id="PS00069">
    <property type="entry name" value="G6P_DEHYDROGENASE"/>
    <property type="match status" value="1"/>
</dbReference>
<keyword evidence="3 7" id="KW-0313">Glucose metabolism</keyword>
<feature type="binding site" evidence="7">
    <location>
        <position position="184"/>
    </location>
    <ligand>
        <name>substrate</name>
    </ligand>
</feature>
<organism evidence="10 11">
    <name type="scientific">Alkalihalobacterium chitinilyticum</name>
    <dbReference type="NCBI Taxonomy" id="2980103"/>
    <lineage>
        <taxon>Bacteria</taxon>
        <taxon>Bacillati</taxon>
        <taxon>Bacillota</taxon>
        <taxon>Bacilli</taxon>
        <taxon>Bacillales</taxon>
        <taxon>Bacillaceae</taxon>
        <taxon>Alkalihalobacterium</taxon>
    </lineage>
</organism>
<feature type="binding site" evidence="7">
    <location>
        <position position="150"/>
    </location>
    <ligand>
        <name>NADP(+)</name>
        <dbReference type="ChEBI" id="CHEBI:58349"/>
    </ligand>
</feature>
<evidence type="ECO:0000259" key="9">
    <source>
        <dbReference type="Pfam" id="PF02781"/>
    </source>
</evidence>
<keyword evidence="4 7" id="KW-0521">NADP</keyword>
<gene>
    <name evidence="7 10" type="primary">zwf</name>
    <name evidence="10" type="ORF">N7Z68_21375</name>
</gene>
<feature type="binding site" evidence="7">
    <location>
        <begin position="15"/>
        <end position="22"/>
    </location>
    <ligand>
        <name>NADP(+)</name>
        <dbReference type="ChEBI" id="CHEBI:58349"/>
    </ligand>
</feature>
<protein>
    <recommendedName>
        <fullName evidence="7">Glucose-6-phosphate 1-dehydrogenase</fullName>
        <shortName evidence="7">G6PD</shortName>
        <ecNumber evidence="7">1.1.1.49</ecNumber>
    </recommendedName>
</protein>
<comment type="catalytic activity">
    <reaction evidence="7">
        <text>D-glucose 6-phosphate + NADP(+) = 6-phospho-D-glucono-1,5-lactone + NADPH + H(+)</text>
        <dbReference type="Rhea" id="RHEA:15841"/>
        <dbReference type="ChEBI" id="CHEBI:15378"/>
        <dbReference type="ChEBI" id="CHEBI:57783"/>
        <dbReference type="ChEBI" id="CHEBI:57955"/>
        <dbReference type="ChEBI" id="CHEBI:58349"/>
        <dbReference type="ChEBI" id="CHEBI:61548"/>
        <dbReference type="EC" id="1.1.1.49"/>
    </reaction>
</comment>
<dbReference type="EMBL" id="JAOTPO010000023">
    <property type="protein sequence ID" value="MDE5415905.1"/>
    <property type="molecule type" value="Genomic_DNA"/>
</dbReference>
<evidence type="ECO:0000259" key="8">
    <source>
        <dbReference type="Pfam" id="PF00479"/>
    </source>
</evidence>
<feature type="binding site" evidence="7">
    <location>
        <position position="49"/>
    </location>
    <ligand>
        <name>NADP(+)</name>
        <dbReference type="ChEBI" id="CHEBI:58349"/>
    </ligand>
</feature>
<dbReference type="PIRSF" id="PIRSF000110">
    <property type="entry name" value="G6PD"/>
    <property type="match status" value="1"/>
</dbReference>
<dbReference type="Gene3D" id="3.30.360.10">
    <property type="entry name" value="Dihydrodipicolinate Reductase, domain 2"/>
    <property type="match status" value="1"/>
</dbReference>
<feature type="binding site" evidence="7">
    <location>
        <position position="218"/>
    </location>
    <ligand>
        <name>substrate</name>
    </ligand>
</feature>
<accession>A0ABT5VKW0</accession>
<dbReference type="PRINTS" id="PR00079">
    <property type="entry name" value="G6PDHDRGNASE"/>
</dbReference>
<feature type="active site" description="Proton acceptor" evidence="7">
    <location>
        <position position="242"/>
    </location>
</feature>
<name>A0ABT5VKW0_9BACI</name>
<evidence type="ECO:0000313" key="11">
    <source>
        <dbReference type="Proteomes" id="UP001148125"/>
    </source>
</evidence>
<evidence type="ECO:0000256" key="4">
    <source>
        <dbReference type="ARBA" id="ARBA00022857"/>
    </source>
</evidence>
<dbReference type="Pfam" id="PF00479">
    <property type="entry name" value="G6PD_N"/>
    <property type="match status" value="1"/>
</dbReference>
<feature type="binding site" evidence="7">
    <location>
        <position position="347"/>
    </location>
    <ligand>
        <name>substrate</name>
    </ligand>
</feature>
<comment type="function">
    <text evidence="7">Catalyzes the oxidation of glucose 6-phosphate to 6-phosphogluconolactone.</text>
</comment>
<dbReference type="Proteomes" id="UP001148125">
    <property type="component" value="Unassembled WGS sequence"/>
</dbReference>
<dbReference type="NCBIfam" id="TIGR00871">
    <property type="entry name" value="zwf"/>
    <property type="match status" value="1"/>
</dbReference>
<dbReference type="PANTHER" id="PTHR23429">
    <property type="entry name" value="GLUCOSE-6-PHOSPHATE 1-DEHYDROGENASE G6PD"/>
    <property type="match status" value="1"/>
</dbReference>
<feature type="domain" description="Glucose-6-phosphate dehydrogenase NAD-binding" evidence="8">
    <location>
        <begin position="12"/>
        <end position="189"/>
    </location>
</feature>
<evidence type="ECO:0000256" key="2">
    <source>
        <dbReference type="ARBA" id="ARBA00009975"/>
    </source>
</evidence>
<feature type="binding site" evidence="7">
    <location>
        <position position="237"/>
    </location>
    <ligand>
        <name>substrate</name>
    </ligand>
</feature>
<sequence>MLMNIKPKSTLVIFGATGDLAKRKLYPSIFNLFKGNKLSEEFAVVGLGRRPWSNETLRDTVKQSLGQNEDDGLIERFCEHFYYMPFDVQEKNSYHELNVLLNELDTKHHIPGNRIFYMAMAPEFFGTIATNLKSEGLTETNGWTRLIIEKPFGHDLPSAQQLNREIREAFSEDEIYRIDHYLGKEMVQNIEVIRFGNAIFEHLWSNRYIENIQITSSETLGVEDRGGYYEKSGALRDMVQNHMLQMVSLLAMDPPLRLTPEEIRSEKIKVLRALRPIPNEKVSDYFVRAQYGPGEIDGNEVAGYRSESNVDPESYTETYVAGKLVIDSHRWAGVPFYIRTGKRLRVKSTEVVIQFKDLPMNLYLNKEEKVHPNLLIIHIQPDEGISLVLNGKKMGMSGGSVPVQLDYCNDCVNTGNTPEAYERLIYDCMLGDATNFAHWDEVDLSWTYIDMISKAWESRDIDIHTYESGSMGPKAADELLERDGNHWWSINHINK</sequence>
<dbReference type="InterPro" id="IPR022674">
    <property type="entry name" value="G6P_DH_NAD-bd"/>
</dbReference>
<evidence type="ECO:0000256" key="7">
    <source>
        <dbReference type="HAMAP-Rule" id="MF_00966"/>
    </source>
</evidence>
<feature type="binding site" evidence="7">
    <location>
        <begin position="87"/>
        <end position="88"/>
    </location>
    <ligand>
        <name>NADP(+)</name>
        <dbReference type="ChEBI" id="CHEBI:58349"/>
    </ligand>
</feature>
<evidence type="ECO:0000256" key="1">
    <source>
        <dbReference type="ARBA" id="ARBA00004937"/>
    </source>
</evidence>
<dbReference type="InterPro" id="IPR019796">
    <property type="entry name" value="G6P_DH_AS"/>
</dbReference>
<comment type="caution">
    <text evidence="10">The sequence shown here is derived from an EMBL/GenBank/DDBJ whole genome shotgun (WGS) entry which is preliminary data.</text>
</comment>
<dbReference type="SUPFAM" id="SSF51735">
    <property type="entry name" value="NAD(P)-binding Rossmann-fold domains"/>
    <property type="match status" value="1"/>
</dbReference>
<reference evidence="10" key="1">
    <citation type="submission" date="2024-05" db="EMBL/GenBank/DDBJ databases">
        <title>Alkalihalobacillus sp. strain MEB203 novel alkaliphilic bacterium from Lonar Lake, India.</title>
        <authorList>
            <person name="Joshi A."/>
            <person name="Thite S."/>
            <person name="Mengade P."/>
        </authorList>
    </citation>
    <scope>NUCLEOTIDE SEQUENCE</scope>
    <source>
        <strain evidence="10">MEB 203</strain>
    </source>
</reference>
<dbReference type="PANTHER" id="PTHR23429:SF0">
    <property type="entry name" value="GLUCOSE-6-PHOSPHATE 1-DEHYDROGENASE"/>
    <property type="match status" value="1"/>
</dbReference>
<evidence type="ECO:0000313" key="10">
    <source>
        <dbReference type="EMBL" id="MDE5415905.1"/>
    </source>
</evidence>
<dbReference type="SUPFAM" id="SSF55347">
    <property type="entry name" value="Glyceraldehyde-3-phosphate dehydrogenase-like, C-terminal domain"/>
    <property type="match status" value="1"/>
</dbReference>
<dbReference type="RefSeq" id="WP_275120546.1">
    <property type="nucleotide sequence ID" value="NZ_JAOTPO010000023.1"/>
</dbReference>
<evidence type="ECO:0000256" key="6">
    <source>
        <dbReference type="ARBA" id="ARBA00023277"/>
    </source>
</evidence>
<feature type="binding site" evidence="7">
    <location>
        <position position="342"/>
    </location>
    <ligand>
        <name>substrate</name>
    </ligand>
</feature>
<keyword evidence="11" id="KW-1185">Reference proteome</keyword>
<feature type="binding site" evidence="7">
    <location>
        <position position="180"/>
    </location>
    <ligand>
        <name>substrate</name>
    </ligand>
</feature>
<keyword evidence="5 7" id="KW-0560">Oxidoreductase</keyword>
<dbReference type="EC" id="1.1.1.49" evidence="7"/>
<evidence type="ECO:0000256" key="5">
    <source>
        <dbReference type="ARBA" id="ARBA00023002"/>
    </source>
</evidence>
<comment type="similarity">
    <text evidence="2 7">Belongs to the glucose-6-phosphate dehydrogenase family.</text>
</comment>
<feature type="domain" description="Glucose-6-phosphate dehydrogenase C-terminal" evidence="9">
    <location>
        <begin position="192"/>
        <end position="488"/>
    </location>
</feature>
<comment type="pathway">
    <text evidence="1 7">Carbohydrate degradation; pentose phosphate pathway; D-ribulose 5-phosphate from D-glucose 6-phosphate (oxidative stage): step 1/3.</text>
</comment>
<proteinExistence type="inferred from homology"/>
<evidence type="ECO:0000256" key="3">
    <source>
        <dbReference type="ARBA" id="ARBA00022526"/>
    </source>
</evidence>
<dbReference type="HAMAP" id="MF_00966">
    <property type="entry name" value="G6PD"/>
    <property type="match status" value="1"/>
</dbReference>
<dbReference type="InterPro" id="IPR001282">
    <property type="entry name" value="G6P_DH"/>
</dbReference>
<dbReference type="InterPro" id="IPR022675">
    <property type="entry name" value="G6P_DH_C"/>
</dbReference>
<dbReference type="InterPro" id="IPR036291">
    <property type="entry name" value="NAD(P)-bd_dom_sf"/>
</dbReference>